<protein>
    <recommendedName>
        <fullName evidence="7">Zn(2)-C6 fungal-type domain-containing protein</fullName>
    </recommendedName>
</protein>
<dbReference type="GO" id="GO:0005634">
    <property type="term" value="C:nucleus"/>
    <property type="evidence" value="ECO:0007669"/>
    <property type="project" value="UniProtKB-SubCell"/>
</dbReference>
<evidence type="ECO:0000256" key="4">
    <source>
        <dbReference type="ARBA" id="ARBA00023163"/>
    </source>
</evidence>
<dbReference type="Gene3D" id="4.10.240.10">
    <property type="entry name" value="Zn(2)-C6 fungal-type DNA-binding domain"/>
    <property type="match status" value="1"/>
</dbReference>
<evidence type="ECO:0000259" key="7">
    <source>
        <dbReference type="PROSITE" id="PS50048"/>
    </source>
</evidence>
<evidence type="ECO:0000313" key="9">
    <source>
        <dbReference type="Proteomes" id="UP000249363"/>
    </source>
</evidence>
<evidence type="ECO:0000313" key="8">
    <source>
        <dbReference type="EMBL" id="RAO64774.1"/>
    </source>
</evidence>
<keyword evidence="9" id="KW-1185">Reference proteome</keyword>
<gene>
    <name evidence="8" type="ORF">BHQ10_000786</name>
</gene>
<dbReference type="SMART" id="SM00066">
    <property type="entry name" value="GAL4"/>
    <property type="match status" value="1"/>
</dbReference>
<dbReference type="STRING" id="1196081.A0A364KMJ8"/>
<dbReference type="Proteomes" id="UP000249363">
    <property type="component" value="Unassembled WGS sequence"/>
</dbReference>
<feature type="domain" description="Zn(2)-C6 fungal-type" evidence="7">
    <location>
        <begin position="15"/>
        <end position="44"/>
    </location>
</feature>
<dbReference type="PANTHER" id="PTHR47540">
    <property type="entry name" value="THIAMINE REPRESSIBLE GENES REGULATORY PROTEIN THI5"/>
    <property type="match status" value="1"/>
</dbReference>
<organism evidence="8 9">
    <name type="scientific">Talaromyces amestolkiae</name>
    <dbReference type="NCBI Taxonomy" id="1196081"/>
    <lineage>
        <taxon>Eukaryota</taxon>
        <taxon>Fungi</taxon>
        <taxon>Dikarya</taxon>
        <taxon>Ascomycota</taxon>
        <taxon>Pezizomycotina</taxon>
        <taxon>Eurotiomycetes</taxon>
        <taxon>Eurotiomycetidae</taxon>
        <taxon>Eurotiales</taxon>
        <taxon>Trichocomaceae</taxon>
        <taxon>Talaromyces</taxon>
        <taxon>Talaromyces sect. Talaromyces</taxon>
    </lineage>
</organism>
<comment type="subcellular location">
    <subcellularLocation>
        <location evidence="1">Nucleus</location>
    </subcellularLocation>
</comment>
<comment type="caution">
    <text evidence="8">The sequence shown here is derived from an EMBL/GenBank/DDBJ whole genome shotgun (WGS) entry which is preliminary data.</text>
</comment>
<feature type="region of interest" description="Disordered" evidence="6">
    <location>
        <begin position="362"/>
        <end position="381"/>
    </location>
</feature>
<sequence>MQSIDETGKPRYRAACDACRQSKVRCSGGGVCVRCKKHDYKCRYSIAHRAGKPKGSKNKATLKKLETLQAAQQGKLALGGTGASTRKILRPLTDAEISQRKRRKSISTHDIRARYNFIHPAQLHMRNASHPMARKYAFASPMFPVYTSPTSPAEPRVCEIGLPLTDMVFYGHLETTYAHVASPAMVPYLPSPSEEPCTGFGLQSNSSTVAGPCNCVDRLEASQRQLSTLESDLTLWRFDPTMELVTACLSSCHIFLSCVVCPKISGGSSWLLISVLDRSFDILNHLVLYRANRNDHGFGSGHQQQQYHAMPYNYALALQDCILEQSITTSHQIVRALRDAIDTELGISGGVLGNISMHNHGLSSSSSSSSSSGYPSPASMETPARDFMVKHEQLHTTECSALKKGKAKSNNALSSNKINFLLQAIHRYNILIGNLQAVVAHNTAAATAQAHHPASWPIGMSDTATNQCGGGVTSYQPATTMEGFPQQPHPEHTPRFASYDVIGLP</sequence>
<dbReference type="OrthoDB" id="2943660at2759"/>
<reference evidence="8 9" key="1">
    <citation type="journal article" date="2017" name="Biotechnol. Biofuels">
        <title>Differential beta-glucosidase expression as a function of carbon source availability in Talaromyces amestolkiae: a genomic and proteomic approach.</title>
        <authorList>
            <person name="de Eugenio L.I."/>
            <person name="Mendez-Liter J.A."/>
            <person name="Nieto-Dominguez M."/>
            <person name="Alonso L."/>
            <person name="Gil-Munoz J."/>
            <person name="Barriuso J."/>
            <person name="Prieto A."/>
            <person name="Martinez M.J."/>
        </authorList>
    </citation>
    <scope>NUCLEOTIDE SEQUENCE [LARGE SCALE GENOMIC DNA]</scope>
    <source>
        <strain evidence="8 9">CIB</strain>
    </source>
</reference>
<evidence type="ECO:0000256" key="5">
    <source>
        <dbReference type="ARBA" id="ARBA00023242"/>
    </source>
</evidence>
<dbReference type="SUPFAM" id="SSF57701">
    <property type="entry name" value="Zn2/Cys6 DNA-binding domain"/>
    <property type="match status" value="1"/>
</dbReference>
<dbReference type="InterPro" id="IPR051711">
    <property type="entry name" value="Stress_Response_Reg"/>
</dbReference>
<proteinExistence type="predicted"/>
<feature type="compositionally biased region" description="Low complexity" evidence="6">
    <location>
        <begin position="363"/>
        <end position="372"/>
    </location>
</feature>
<accession>A0A364KMJ8</accession>
<dbReference type="GO" id="GO:0008270">
    <property type="term" value="F:zinc ion binding"/>
    <property type="evidence" value="ECO:0007669"/>
    <property type="project" value="InterPro"/>
</dbReference>
<evidence type="ECO:0000256" key="2">
    <source>
        <dbReference type="ARBA" id="ARBA00023015"/>
    </source>
</evidence>
<keyword evidence="5" id="KW-0539">Nucleus</keyword>
<dbReference type="PROSITE" id="PS00463">
    <property type="entry name" value="ZN2_CY6_FUNGAL_1"/>
    <property type="match status" value="1"/>
</dbReference>
<keyword evidence="4" id="KW-0804">Transcription</keyword>
<keyword evidence="3" id="KW-0238">DNA-binding</keyword>
<evidence type="ECO:0000256" key="1">
    <source>
        <dbReference type="ARBA" id="ARBA00004123"/>
    </source>
</evidence>
<evidence type="ECO:0000256" key="6">
    <source>
        <dbReference type="SAM" id="MobiDB-lite"/>
    </source>
</evidence>
<dbReference type="RefSeq" id="XP_040729291.1">
    <property type="nucleotide sequence ID" value="XM_040880601.1"/>
</dbReference>
<dbReference type="GO" id="GO:0000981">
    <property type="term" value="F:DNA-binding transcription factor activity, RNA polymerase II-specific"/>
    <property type="evidence" value="ECO:0007669"/>
    <property type="project" value="InterPro"/>
</dbReference>
<dbReference type="Pfam" id="PF00172">
    <property type="entry name" value="Zn_clus"/>
    <property type="match status" value="1"/>
</dbReference>
<dbReference type="EMBL" id="MIKG01000001">
    <property type="protein sequence ID" value="RAO64774.1"/>
    <property type="molecule type" value="Genomic_DNA"/>
</dbReference>
<keyword evidence="2" id="KW-0805">Transcription regulation</keyword>
<dbReference type="CDD" id="cd00067">
    <property type="entry name" value="GAL4"/>
    <property type="match status" value="1"/>
</dbReference>
<dbReference type="PROSITE" id="PS50048">
    <property type="entry name" value="ZN2_CY6_FUNGAL_2"/>
    <property type="match status" value="1"/>
</dbReference>
<name>A0A364KMJ8_TALAM</name>
<dbReference type="PANTHER" id="PTHR47540:SF4">
    <property type="entry name" value="TRANSCRIPTION FACTOR RGLT"/>
    <property type="match status" value="1"/>
</dbReference>
<dbReference type="GO" id="GO:0045944">
    <property type="term" value="P:positive regulation of transcription by RNA polymerase II"/>
    <property type="evidence" value="ECO:0007669"/>
    <property type="project" value="TreeGrafter"/>
</dbReference>
<dbReference type="AlphaFoldDB" id="A0A364KMJ8"/>
<dbReference type="GeneID" id="63790003"/>
<dbReference type="InterPro" id="IPR001138">
    <property type="entry name" value="Zn2Cys6_DnaBD"/>
</dbReference>
<evidence type="ECO:0000256" key="3">
    <source>
        <dbReference type="ARBA" id="ARBA00023125"/>
    </source>
</evidence>
<dbReference type="GO" id="GO:0043565">
    <property type="term" value="F:sequence-specific DNA binding"/>
    <property type="evidence" value="ECO:0007669"/>
    <property type="project" value="TreeGrafter"/>
</dbReference>
<dbReference type="InterPro" id="IPR036864">
    <property type="entry name" value="Zn2-C6_fun-type_DNA-bd_sf"/>
</dbReference>